<dbReference type="Proteomes" id="UP000829685">
    <property type="component" value="Unassembled WGS sequence"/>
</dbReference>
<accession>A0A9P9WPZ6</accession>
<organism evidence="2 3">
    <name type="scientific">Neoarthrinium moseri</name>
    <dbReference type="NCBI Taxonomy" id="1658444"/>
    <lineage>
        <taxon>Eukaryota</taxon>
        <taxon>Fungi</taxon>
        <taxon>Dikarya</taxon>
        <taxon>Ascomycota</taxon>
        <taxon>Pezizomycotina</taxon>
        <taxon>Sordariomycetes</taxon>
        <taxon>Xylariomycetidae</taxon>
        <taxon>Amphisphaeriales</taxon>
        <taxon>Apiosporaceae</taxon>
        <taxon>Neoarthrinium</taxon>
    </lineage>
</organism>
<protein>
    <submittedName>
        <fullName evidence="2">Uncharacterized protein</fullName>
    </submittedName>
</protein>
<reference evidence="2" key="1">
    <citation type="submission" date="2021-03" db="EMBL/GenBank/DDBJ databases">
        <title>Revisited historic fungal species revealed as producer of novel bioactive compounds through whole genome sequencing and comparative genomics.</title>
        <authorList>
            <person name="Vignolle G.A."/>
            <person name="Hochenegger N."/>
            <person name="Mach R.L."/>
            <person name="Mach-Aigner A.R."/>
            <person name="Javad Rahimi M."/>
            <person name="Salim K.A."/>
            <person name="Chan C.M."/>
            <person name="Lim L.B.L."/>
            <person name="Cai F."/>
            <person name="Druzhinina I.S."/>
            <person name="U'Ren J.M."/>
            <person name="Derntl C."/>
        </authorList>
    </citation>
    <scope>NUCLEOTIDE SEQUENCE</scope>
    <source>
        <strain evidence="2">TUCIM 5799</strain>
    </source>
</reference>
<sequence>MPNYTNRDHVQIDFIKSLLYRAPNLNSTQLLQRTQTVYGPYVSRAVTTWLFEHMGRCTQSYEDIQWTKSQRNPSGDHETTVGDEAASGSGEGGAGRDEKLEEPSAQSTQVLEEDNEQLSTGGFKVIAPSVRRTLRNTPWGW</sequence>
<comment type="caution">
    <text evidence="2">The sequence shown here is derived from an EMBL/GenBank/DDBJ whole genome shotgun (WGS) entry which is preliminary data.</text>
</comment>
<keyword evidence="3" id="KW-1185">Reference proteome</keyword>
<name>A0A9P9WPZ6_9PEZI</name>
<feature type="region of interest" description="Disordered" evidence="1">
    <location>
        <begin position="67"/>
        <end position="124"/>
    </location>
</feature>
<evidence type="ECO:0000313" key="3">
    <source>
        <dbReference type="Proteomes" id="UP000829685"/>
    </source>
</evidence>
<gene>
    <name evidence="2" type="ORF">JX265_005225</name>
</gene>
<dbReference type="EMBL" id="JAFIMR010000010">
    <property type="protein sequence ID" value="KAI1873603.1"/>
    <property type="molecule type" value="Genomic_DNA"/>
</dbReference>
<proteinExistence type="predicted"/>
<evidence type="ECO:0000313" key="2">
    <source>
        <dbReference type="EMBL" id="KAI1873603.1"/>
    </source>
</evidence>
<dbReference type="AlphaFoldDB" id="A0A9P9WPZ6"/>
<evidence type="ECO:0000256" key="1">
    <source>
        <dbReference type="SAM" id="MobiDB-lite"/>
    </source>
</evidence>